<keyword evidence="3" id="KW-1185">Reference proteome</keyword>
<feature type="compositionally biased region" description="Basic and acidic residues" evidence="1">
    <location>
        <begin position="62"/>
        <end position="77"/>
    </location>
</feature>
<name>A0ABQ2F105_9ACTN</name>
<feature type="compositionally biased region" description="Basic residues" evidence="1">
    <location>
        <begin position="111"/>
        <end position="120"/>
    </location>
</feature>
<gene>
    <name evidence="2" type="ORF">GCM10011583_73090</name>
</gene>
<dbReference type="Proteomes" id="UP000660265">
    <property type="component" value="Unassembled WGS sequence"/>
</dbReference>
<evidence type="ECO:0008006" key="4">
    <source>
        <dbReference type="Google" id="ProtNLM"/>
    </source>
</evidence>
<accession>A0ABQ2F105</accession>
<feature type="region of interest" description="Disordered" evidence="1">
    <location>
        <begin position="59"/>
        <end position="120"/>
    </location>
</feature>
<evidence type="ECO:0000313" key="3">
    <source>
        <dbReference type="Proteomes" id="UP000660265"/>
    </source>
</evidence>
<sequence length="120" mass="12862">MIGFAAALSLGALVRASPQLRAGAGGFGAARNGKCLASLNSSPTPSRLFKPCTCTSWQLGNDRQKPEMQKPRDEVVRPRGRLTHVTPRANRPTSPTVLRQAGAGEGELCRHHIPTARRPL</sequence>
<dbReference type="EMBL" id="BMMV01000042">
    <property type="protein sequence ID" value="GGK30668.1"/>
    <property type="molecule type" value="Genomic_DNA"/>
</dbReference>
<protein>
    <recommendedName>
        <fullName evidence="4">Secreted protein</fullName>
    </recommendedName>
</protein>
<reference evidence="3" key="1">
    <citation type="journal article" date="2019" name="Int. J. Syst. Evol. Microbiol.">
        <title>The Global Catalogue of Microorganisms (GCM) 10K type strain sequencing project: providing services to taxonomists for standard genome sequencing and annotation.</title>
        <authorList>
            <consortium name="The Broad Institute Genomics Platform"/>
            <consortium name="The Broad Institute Genome Sequencing Center for Infectious Disease"/>
            <person name="Wu L."/>
            <person name="Ma J."/>
        </authorList>
    </citation>
    <scope>NUCLEOTIDE SEQUENCE [LARGE SCALE GENOMIC DNA]</scope>
    <source>
        <strain evidence="3">CGMCC 4.7275</strain>
    </source>
</reference>
<evidence type="ECO:0000256" key="1">
    <source>
        <dbReference type="SAM" id="MobiDB-lite"/>
    </source>
</evidence>
<proteinExistence type="predicted"/>
<comment type="caution">
    <text evidence="2">The sequence shown here is derived from an EMBL/GenBank/DDBJ whole genome shotgun (WGS) entry which is preliminary data.</text>
</comment>
<organism evidence="2 3">
    <name type="scientific">Streptomyces camponoticapitis</name>
    <dbReference type="NCBI Taxonomy" id="1616125"/>
    <lineage>
        <taxon>Bacteria</taxon>
        <taxon>Bacillati</taxon>
        <taxon>Actinomycetota</taxon>
        <taxon>Actinomycetes</taxon>
        <taxon>Kitasatosporales</taxon>
        <taxon>Streptomycetaceae</taxon>
        <taxon>Streptomyces</taxon>
    </lineage>
</organism>
<evidence type="ECO:0000313" key="2">
    <source>
        <dbReference type="EMBL" id="GGK30668.1"/>
    </source>
</evidence>